<name>A0A0F9HXN1_9ZZZZ</name>
<comment type="caution">
    <text evidence="1">The sequence shown here is derived from an EMBL/GenBank/DDBJ whole genome shotgun (WGS) entry which is preliminary data.</text>
</comment>
<proteinExistence type="predicted"/>
<reference evidence="1" key="1">
    <citation type="journal article" date="2015" name="Nature">
        <title>Complex archaea that bridge the gap between prokaryotes and eukaryotes.</title>
        <authorList>
            <person name="Spang A."/>
            <person name="Saw J.H."/>
            <person name="Jorgensen S.L."/>
            <person name="Zaremba-Niedzwiedzka K."/>
            <person name="Martijn J."/>
            <person name="Lind A.E."/>
            <person name="van Eijk R."/>
            <person name="Schleper C."/>
            <person name="Guy L."/>
            <person name="Ettema T.J."/>
        </authorList>
    </citation>
    <scope>NUCLEOTIDE SEQUENCE</scope>
</reference>
<accession>A0A0F9HXN1</accession>
<sequence length="71" mass="8275">MEKYCKNCHRNDSEPDDFDCEKAMKSGDIISWTKWACEKGINVTRRYKMKKMSEGVYACPNCNNVKGFPDE</sequence>
<protein>
    <submittedName>
        <fullName evidence="1">Uncharacterized protein</fullName>
    </submittedName>
</protein>
<dbReference type="AlphaFoldDB" id="A0A0F9HXN1"/>
<gene>
    <name evidence="1" type="ORF">LCGC14_2010650</name>
</gene>
<organism evidence="1">
    <name type="scientific">marine sediment metagenome</name>
    <dbReference type="NCBI Taxonomy" id="412755"/>
    <lineage>
        <taxon>unclassified sequences</taxon>
        <taxon>metagenomes</taxon>
        <taxon>ecological metagenomes</taxon>
    </lineage>
</organism>
<evidence type="ECO:0000313" key="1">
    <source>
        <dbReference type="EMBL" id="KKL79852.1"/>
    </source>
</evidence>
<dbReference type="EMBL" id="LAZR01023045">
    <property type="protein sequence ID" value="KKL79852.1"/>
    <property type="molecule type" value="Genomic_DNA"/>
</dbReference>